<feature type="region of interest" description="Disordered" evidence="1">
    <location>
        <begin position="529"/>
        <end position="549"/>
    </location>
</feature>
<dbReference type="CDD" id="cd00085">
    <property type="entry name" value="HNHc"/>
    <property type="match status" value="1"/>
</dbReference>
<dbReference type="RefSeq" id="WP_163766055.1">
    <property type="nucleotide sequence ID" value="NZ_AP022598.1"/>
</dbReference>
<evidence type="ECO:0000256" key="1">
    <source>
        <dbReference type="SAM" id="MobiDB-lite"/>
    </source>
</evidence>
<accession>A0A7I7U0A8</accession>
<dbReference type="SMART" id="SM00507">
    <property type="entry name" value="HNHc"/>
    <property type="match status" value="1"/>
</dbReference>
<keyword evidence="3" id="KW-0255">Endonuclease</keyword>
<dbReference type="Proteomes" id="UP000466554">
    <property type="component" value="Chromosome"/>
</dbReference>
<protein>
    <submittedName>
        <fullName evidence="3">HNH endonuclease</fullName>
    </submittedName>
</protein>
<evidence type="ECO:0000313" key="4">
    <source>
        <dbReference type="Proteomes" id="UP000466554"/>
    </source>
</evidence>
<keyword evidence="3" id="KW-0540">Nuclease</keyword>
<evidence type="ECO:0000259" key="2">
    <source>
        <dbReference type="SMART" id="SM00507"/>
    </source>
</evidence>
<dbReference type="InterPro" id="IPR003615">
    <property type="entry name" value="HNH_nuc"/>
</dbReference>
<feature type="compositionally biased region" description="Basic and acidic residues" evidence="1">
    <location>
        <begin position="530"/>
        <end position="542"/>
    </location>
</feature>
<keyword evidence="3" id="KW-0378">Hydrolase</keyword>
<dbReference type="EMBL" id="AP022598">
    <property type="protein sequence ID" value="BBY74857.1"/>
    <property type="molecule type" value="Genomic_DNA"/>
</dbReference>
<sequence>MFEVSVAEPESLAGLSDAELIDAARAASRAENAVCARKLAVMAELFGRRVDLAPEERLYWWVDPQAAVTAEIAAAYRITQSLALHQTYRAVVLRDRLPRVGALFLAGTIGEMLVRAIITRTDLITDPALIAAVDAELAEAVTGWGPLSVKATQAHIDEIVERHDPDAVRKSRDAEIGPALEFGAPTDAPGFTTIWSRVFDGDAAAGWRTLTAMAYSVCDADPRTLDQRRKDAWAALLHGITSLACRCGNTECEAAVNPRPVPEVIVYALTDHTTTNTEPAAAQGDQPRAEPRHDTVETGSDAPAEEATPVEVSRESEDRDPSADGRPGSDTAPTQPKPRRSAPVLLPGRSGYVFGSGFLPAPFFDTMLNSAKIREIIHPGAAGPEPRYTPSAALAEFVRCRDLTCRFPGCDKPATTADIDHTVPHPVGPTHASNLKALCRFHHLLKTFWTGPGGWKDRQHPDGTIVWTSPTGHTYTTHPGSRLLFPALCKPTGTLWTGDPPQMPMSDNREAMMPRRTRTRAQSRAAYITTERRRNAEIHPDYGDDPPPF</sequence>
<feature type="compositionally biased region" description="Basic and acidic residues" evidence="1">
    <location>
        <begin position="312"/>
        <end position="323"/>
    </location>
</feature>
<name>A0A7I7U0A8_MYCPF</name>
<gene>
    <name evidence="3" type="ORF">MPRF_17560</name>
</gene>
<proteinExistence type="predicted"/>
<organism evidence="3 4">
    <name type="scientific">Mycolicibacterium parafortuitum</name>
    <name type="common">Mycobacterium parafortuitum</name>
    <dbReference type="NCBI Taxonomy" id="39692"/>
    <lineage>
        <taxon>Bacteria</taxon>
        <taxon>Bacillati</taxon>
        <taxon>Actinomycetota</taxon>
        <taxon>Actinomycetes</taxon>
        <taxon>Mycobacteriales</taxon>
        <taxon>Mycobacteriaceae</taxon>
        <taxon>Mycolicibacterium</taxon>
    </lineage>
</organism>
<feature type="domain" description="HNH nuclease" evidence="2">
    <location>
        <begin position="393"/>
        <end position="444"/>
    </location>
</feature>
<dbReference type="GO" id="GO:0004519">
    <property type="term" value="F:endonuclease activity"/>
    <property type="evidence" value="ECO:0007669"/>
    <property type="project" value="UniProtKB-KW"/>
</dbReference>
<evidence type="ECO:0000313" key="3">
    <source>
        <dbReference type="EMBL" id="BBY74857.1"/>
    </source>
</evidence>
<dbReference type="Pfam" id="PF02720">
    <property type="entry name" value="DUF222"/>
    <property type="match status" value="1"/>
</dbReference>
<feature type="region of interest" description="Disordered" evidence="1">
    <location>
        <begin position="275"/>
        <end position="345"/>
    </location>
</feature>
<dbReference type="InterPro" id="IPR003870">
    <property type="entry name" value="DUF222"/>
</dbReference>
<feature type="compositionally biased region" description="Basic and acidic residues" evidence="1">
    <location>
        <begin position="287"/>
        <end position="296"/>
    </location>
</feature>
<reference evidence="3 4" key="1">
    <citation type="journal article" date="2019" name="Emerg. Microbes Infect.">
        <title>Comprehensive subspecies identification of 175 nontuberculous mycobacteria species based on 7547 genomic profiles.</title>
        <authorList>
            <person name="Matsumoto Y."/>
            <person name="Kinjo T."/>
            <person name="Motooka D."/>
            <person name="Nabeya D."/>
            <person name="Jung N."/>
            <person name="Uechi K."/>
            <person name="Horii T."/>
            <person name="Iida T."/>
            <person name="Fujita J."/>
            <person name="Nakamura S."/>
        </authorList>
    </citation>
    <scope>NUCLEOTIDE SEQUENCE [LARGE SCALE GENOMIC DNA]</scope>
    <source>
        <strain evidence="3 4">JCM 6367</strain>
    </source>
</reference>
<dbReference type="AlphaFoldDB" id="A0A7I7U0A8"/>